<dbReference type="Gene3D" id="3.40.50.720">
    <property type="entry name" value="NAD(P)-binding Rossmann-like Domain"/>
    <property type="match status" value="1"/>
</dbReference>
<comment type="caution">
    <text evidence="2">The sequence shown here is derived from an EMBL/GenBank/DDBJ whole genome shotgun (WGS) entry which is preliminary data.</text>
</comment>
<dbReference type="InterPro" id="IPR036291">
    <property type="entry name" value="NAD(P)-bd_dom_sf"/>
</dbReference>
<dbReference type="Pfam" id="PF00106">
    <property type="entry name" value="adh_short"/>
    <property type="match status" value="1"/>
</dbReference>
<dbReference type="PANTHER" id="PTHR43157:SF31">
    <property type="entry name" value="PHOSPHATIDYLINOSITOL-GLYCAN BIOSYNTHESIS CLASS F PROTEIN"/>
    <property type="match status" value="1"/>
</dbReference>
<gene>
    <name evidence="2" type="ORF">LCGC14_0999240</name>
</gene>
<reference evidence="2" key="1">
    <citation type="journal article" date="2015" name="Nature">
        <title>Complex archaea that bridge the gap between prokaryotes and eukaryotes.</title>
        <authorList>
            <person name="Spang A."/>
            <person name="Saw J.H."/>
            <person name="Jorgensen S.L."/>
            <person name="Zaremba-Niedzwiedzka K."/>
            <person name="Martijn J."/>
            <person name="Lind A.E."/>
            <person name="van Eijk R."/>
            <person name="Schleper C."/>
            <person name="Guy L."/>
            <person name="Ettema T.J."/>
        </authorList>
    </citation>
    <scope>NUCLEOTIDE SEQUENCE</scope>
</reference>
<dbReference type="InterPro" id="IPR002347">
    <property type="entry name" value="SDR_fam"/>
</dbReference>
<proteinExistence type="predicted"/>
<dbReference type="CDD" id="cd05327">
    <property type="entry name" value="retinol-DH_like_SDR_c_like"/>
    <property type="match status" value="1"/>
</dbReference>
<organism evidence="2">
    <name type="scientific">marine sediment metagenome</name>
    <dbReference type="NCBI Taxonomy" id="412755"/>
    <lineage>
        <taxon>unclassified sequences</taxon>
        <taxon>metagenomes</taxon>
        <taxon>ecological metagenomes</taxon>
    </lineage>
</organism>
<keyword evidence="1" id="KW-0560">Oxidoreductase</keyword>
<dbReference type="AlphaFoldDB" id="A0A0F9R9Q4"/>
<dbReference type="EMBL" id="LAZR01003848">
    <property type="protein sequence ID" value="KKN14138.1"/>
    <property type="molecule type" value="Genomic_DNA"/>
</dbReference>
<dbReference type="GO" id="GO:0016491">
    <property type="term" value="F:oxidoreductase activity"/>
    <property type="evidence" value="ECO:0007669"/>
    <property type="project" value="UniProtKB-KW"/>
</dbReference>
<dbReference type="SUPFAM" id="SSF51735">
    <property type="entry name" value="NAD(P)-binding Rossmann-fold domains"/>
    <property type="match status" value="1"/>
</dbReference>
<evidence type="ECO:0000313" key="2">
    <source>
        <dbReference type="EMBL" id="KKN14138.1"/>
    </source>
</evidence>
<sequence>MKLGNKVRSFRDPIMDLGRNNHSELMKGKTCMITGANSGIGKATAIGLAKLGAHLIFVCRNQDRAEKAIEEVKRKTGNKSIDLIIADLSSQKGIHKLVEEFNKKYDKLHILINNAGVNLSKRTLTEDGIETTFAVNYLAHFMLNNLLLDVLKKSAPSRIVTVASGVQAKSIDFNNLNGEKHYGQLKAYALSKVAAIIFTYAFAKKIEGSGVVVNCLHPGYVKTKMIRNFRKFVKYFYHLIGLFMLSPRKGAKTSIFLASSPEVEDINGKYFKKEKEADSVPISYDEEVLKQLWEVSVKLTKVGE</sequence>
<dbReference type="PRINTS" id="PR00081">
    <property type="entry name" value="GDHRDH"/>
</dbReference>
<dbReference type="PANTHER" id="PTHR43157">
    <property type="entry name" value="PHOSPHATIDYLINOSITOL-GLYCAN BIOSYNTHESIS CLASS F PROTEIN-RELATED"/>
    <property type="match status" value="1"/>
</dbReference>
<accession>A0A0F9R9Q4</accession>
<evidence type="ECO:0000256" key="1">
    <source>
        <dbReference type="ARBA" id="ARBA00023002"/>
    </source>
</evidence>
<name>A0A0F9R9Q4_9ZZZZ</name>
<protein>
    <submittedName>
        <fullName evidence="2">Uncharacterized protein</fullName>
    </submittedName>
</protein>